<comment type="similarity">
    <text evidence="1">Belongs to the LysR transcriptional regulatory family.</text>
</comment>
<dbReference type="InterPro" id="IPR036388">
    <property type="entry name" value="WH-like_DNA-bd_sf"/>
</dbReference>
<feature type="domain" description="HTH lysR-type" evidence="5">
    <location>
        <begin position="1"/>
        <end position="60"/>
    </location>
</feature>
<dbReference type="SUPFAM" id="SSF53850">
    <property type="entry name" value="Periplasmic binding protein-like II"/>
    <property type="match status" value="1"/>
</dbReference>
<accession>A0A848IWV5</accession>
<dbReference type="Pfam" id="PF00126">
    <property type="entry name" value="HTH_1"/>
    <property type="match status" value="1"/>
</dbReference>
<sequence>MNYTLNQLRVFHKVVETKSITRAAEELFMTQPAVSIQLKNFQDQFDIPLTELKGRRIQVTDFGYEIAAITEKALEQLLNLQYKTKEYKGVVTGKLRIASASTGKYVIPYFLSKFLEDHPGIDLVLDVTNKSQVISELKNKEIEFAVVSVLPEDIDVDIEEEVLIENKLYLVSKSESMVKSKPLIFREPGSATRREMENYFQHKSNRERGRIELTSNEAVKQAVIAGIGSSILPLIGIKNELVDGTLKIIERKGLPIVTTWRIIWLKKKQLTPVAEAYLKFLREEKNKILEESFSWYLKN</sequence>
<keyword evidence="4" id="KW-0804">Transcription</keyword>
<protein>
    <submittedName>
        <fullName evidence="6">LysR family transcriptional regulator</fullName>
    </submittedName>
</protein>
<dbReference type="Gene3D" id="1.10.10.10">
    <property type="entry name" value="Winged helix-like DNA-binding domain superfamily/Winged helix DNA-binding domain"/>
    <property type="match status" value="1"/>
</dbReference>
<dbReference type="PROSITE" id="PS50931">
    <property type="entry name" value="HTH_LYSR"/>
    <property type="match status" value="1"/>
</dbReference>
<evidence type="ECO:0000256" key="2">
    <source>
        <dbReference type="ARBA" id="ARBA00023015"/>
    </source>
</evidence>
<organism evidence="6 7">
    <name type="scientific">Marinigracilibium pacificum</name>
    <dbReference type="NCBI Taxonomy" id="2729599"/>
    <lineage>
        <taxon>Bacteria</taxon>
        <taxon>Pseudomonadati</taxon>
        <taxon>Bacteroidota</taxon>
        <taxon>Cytophagia</taxon>
        <taxon>Cytophagales</taxon>
        <taxon>Flammeovirgaceae</taxon>
        <taxon>Marinigracilibium</taxon>
    </lineage>
</organism>
<keyword evidence="7" id="KW-1185">Reference proteome</keyword>
<dbReference type="Pfam" id="PF03466">
    <property type="entry name" value="LysR_substrate"/>
    <property type="match status" value="1"/>
</dbReference>
<dbReference type="EMBL" id="JABBNU010000006">
    <property type="protein sequence ID" value="NMM49013.1"/>
    <property type="molecule type" value="Genomic_DNA"/>
</dbReference>
<evidence type="ECO:0000313" key="7">
    <source>
        <dbReference type="Proteomes" id="UP000559010"/>
    </source>
</evidence>
<comment type="caution">
    <text evidence="6">The sequence shown here is derived from an EMBL/GenBank/DDBJ whole genome shotgun (WGS) entry which is preliminary data.</text>
</comment>
<name>A0A848IWV5_9BACT</name>
<dbReference type="RefSeq" id="WP_169681526.1">
    <property type="nucleotide sequence ID" value="NZ_JABBNU010000006.1"/>
</dbReference>
<reference evidence="6 7" key="1">
    <citation type="submission" date="2020-04" db="EMBL/GenBank/DDBJ databases">
        <title>Flammeovirgaceae bacterium KN852 isolated from deep sea.</title>
        <authorList>
            <person name="Zhang D.-C."/>
        </authorList>
    </citation>
    <scope>NUCLEOTIDE SEQUENCE [LARGE SCALE GENOMIC DNA]</scope>
    <source>
        <strain evidence="6 7">KN852</strain>
    </source>
</reference>
<dbReference type="Gene3D" id="3.40.190.290">
    <property type="match status" value="1"/>
</dbReference>
<dbReference type="InterPro" id="IPR036390">
    <property type="entry name" value="WH_DNA-bd_sf"/>
</dbReference>
<dbReference type="InterPro" id="IPR000847">
    <property type="entry name" value="LysR_HTH_N"/>
</dbReference>
<keyword evidence="2" id="KW-0805">Transcription regulation</keyword>
<proteinExistence type="inferred from homology"/>
<dbReference type="AlphaFoldDB" id="A0A848IWV5"/>
<dbReference type="SUPFAM" id="SSF46785">
    <property type="entry name" value="Winged helix' DNA-binding domain"/>
    <property type="match status" value="1"/>
</dbReference>
<dbReference type="GO" id="GO:0000976">
    <property type="term" value="F:transcription cis-regulatory region binding"/>
    <property type="evidence" value="ECO:0007669"/>
    <property type="project" value="TreeGrafter"/>
</dbReference>
<evidence type="ECO:0000256" key="1">
    <source>
        <dbReference type="ARBA" id="ARBA00009437"/>
    </source>
</evidence>
<dbReference type="PANTHER" id="PTHR30126:SF5">
    <property type="entry name" value="HTH-TYPE TRANSCRIPTIONAL ACTIVATOR CMPR"/>
    <property type="match status" value="1"/>
</dbReference>
<evidence type="ECO:0000256" key="4">
    <source>
        <dbReference type="ARBA" id="ARBA00023163"/>
    </source>
</evidence>
<dbReference type="InterPro" id="IPR005119">
    <property type="entry name" value="LysR_subst-bd"/>
</dbReference>
<gene>
    <name evidence="6" type="ORF">HH304_11430</name>
</gene>
<evidence type="ECO:0000313" key="6">
    <source>
        <dbReference type="EMBL" id="NMM49013.1"/>
    </source>
</evidence>
<evidence type="ECO:0000256" key="3">
    <source>
        <dbReference type="ARBA" id="ARBA00023125"/>
    </source>
</evidence>
<evidence type="ECO:0000259" key="5">
    <source>
        <dbReference type="PROSITE" id="PS50931"/>
    </source>
</evidence>
<keyword evidence="3" id="KW-0238">DNA-binding</keyword>
<dbReference type="Proteomes" id="UP000559010">
    <property type="component" value="Unassembled WGS sequence"/>
</dbReference>
<dbReference type="GO" id="GO:0003700">
    <property type="term" value="F:DNA-binding transcription factor activity"/>
    <property type="evidence" value="ECO:0007669"/>
    <property type="project" value="InterPro"/>
</dbReference>
<dbReference type="PANTHER" id="PTHR30126">
    <property type="entry name" value="HTH-TYPE TRANSCRIPTIONAL REGULATOR"/>
    <property type="match status" value="1"/>
</dbReference>